<dbReference type="PANTHER" id="PTHR45930:SF4">
    <property type="entry name" value="ADHESION G PROTEIN-COUPLED RECEPTOR A3"/>
    <property type="match status" value="1"/>
</dbReference>
<dbReference type="InterPro" id="IPR003591">
    <property type="entry name" value="Leu-rich_rpt_typical-subtyp"/>
</dbReference>
<name>A0A9N9S4Z0_9DIPT</name>
<dbReference type="InterPro" id="IPR001611">
    <property type="entry name" value="Leu-rich_rpt"/>
</dbReference>
<dbReference type="Proteomes" id="UP001153620">
    <property type="component" value="Chromosome 4"/>
</dbReference>
<feature type="chain" id="PRO_5040284966" evidence="5">
    <location>
        <begin position="23"/>
        <end position="327"/>
    </location>
</feature>
<evidence type="ECO:0000256" key="4">
    <source>
        <dbReference type="ARBA" id="ARBA00023170"/>
    </source>
</evidence>
<evidence type="ECO:0000256" key="1">
    <source>
        <dbReference type="ARBA" id="ARBA00007343"/>
    </source>
</evidence>
<keyword evidence="7" id="KW-1185">Reference proteome</keyword>
<dbReference type="PROSITE" id="PS51450">
    <property type="entry name" value="LRR"/>
    <property type="match status" value="1"/>
</dbReference>
<dbReference type="Pfam" id="PF13855">
    <property type="entry name" value="LRR_8"/>
    <property type="match status" value="1"/>
</dbReference>
<evidence type="ECO:0000313" key="6">
    <source>
        <dbReference type="EMBL" id="CAG9810968.1"/>
    </source>
</evidence>
<organism evidence="6 7">
    <name type="scientific">Chironomus riparius</name>
    <dbReference type="NCBI Taxonomy" id="315576"/>
    <lineage>
        <taxon>Eukaryota</taxon>
        <taxon>Metazoa</taxon>
        <taxon>Ecdysozoa</taxon>
        <taxon>Arthropoda</taxon>
        <taxon>Hexapoda</taxon>
        <taxon>Insecta</taxon>
        <taxon>Pterygota</taxon>
        <taxon>Neoptera</taxon>
        <taxon>Endopterygota</taxon>
        <taxon>Diptera</taxon>
        <taxon>Nematocera</taxon>
        <taxon>Chironomoidea</taxon>
        <taxon>Chironomidae</taxon>
        <taxon>Chironominae</taxon>
        <taxon>Chironomus</taxon>
    </lineage>
</organism>
<dbReference type="OrthoDB" id="6022531at2759"/>
<dbReference type="PANTHER" id="PTHR45930">
    <property type="entry name" value="G-PROTEIN COUPLED RECEPTOR 124-LIKE PROTEIN"/>
    <property type="match status" value="1"/>
</dbReference>
<keyword evidence="3" id="KW-0677">Repeat</keyword>
<dbReference type="GO" id="GO:0007166">
    <property type="term" value="P:cell surface receptor signaling pathway"/>
    <property type="evidence" value="ECO:0007669"/>
    <property type="project" value="TreeGrafter"/>
</dbReference>
<dbReference type="InterPro" id="IPR032675">
    <property type="entry name" value="LRR_dom_sf"/>
</dbReference>
<dbReference type="GO" id="GO:0005886">
    <property type="term" value="C:plasma membrane"/>
    <property type="evidence" value="ECO:0007669"/>
    <property type="project" value="TreeGrafter"/>
</dbReference>
<dbReference type="SMART" id="SM00369">
    <property type="entry name" value="LRR_TYP"/>
    <property type="match status" value="6"/>
</dbReference>
<proteinExistence type="inferred from homology"/>
<reference evidence="6" key="2">
    <citation type="submission" date="2022-10" db="EMBL/GenBank/DDBJ databases">
        <authorList>
            <consortium name="ENA_rothamsted_submissions"/>
            <consortium name="culmorum"/>
            <person name="King R."/>
        </authorList>
    </citation>
    <scope>NUCLEOTIDE SEQUENCE</scope>
</reference>
<accession>A0A9N9S4Z0</accession>
<dbReference type="Gene3D" id="3.80.10.10">
    <property type="entry name" value="Ribonuclease Inhibitor"/>
    <property type="match status" value="1"/>
</dbReference>
<dbReference type="SUPFAM" id="SSF52058">
    <property type="entry name" value="L domain-like"/>
    <property type="match status" value="1"/>
</dbReference>
<evidence type="ECO:0000256" key="5">
    <source>
        <dbReference type="SAM" id="SignalP"/>
    </source>
</evidence>
<keyword evidence="2" id="KW-0433">Leucine-rich repeat</keyword>
<keyword evidence="4" id="KW-0675">Receptor</keyword>
<sequence>MDLKLRLFSLVCIATNLNLIYSYSCRFEDNQYVGYLCELKSNDSSGLEQHAAGKTDDDVKRVELEPFRNWDDKSPLKKSTVNICQRFKNLQRIEVKYLKIEPNFLKGCRNLREIFTKSSEISELPEDFLADNRKLTSLRLRDNNWPTLPENLFAHQQELVDITLTNNQIQILPKNIFKPAVNVKSIFLSENSIQVLDSELFKNLRNLELLSLSRNKITELPKNIFSSLENLHQIYLENNQLTTIHSDSFGINRNLKIINLSWNKIEAFDEKLIDNTALEVLDMHQASCIKNLGINDRLDIKLMRMRMKKCFEHYQSRQGLVKLHIQP</sequence>
<protein>
    <submittedName>
        <fullName evidence="6">Uncharacterized protein</fullName>
    </submittedName>
</protein>
<dbReference type="AlphaFoldDB" id="A0A9N9S4Z0"/>
<dbReference type="InterPro" id="IPR051963">
    <property type="entry name" value="Adhesion_GPCR_A"/>
</dbReference>
<reference evidence="6" key="1">
    <citation type="submission" date="2022-01" db="EMBL/GenBank/DDBJ databases">
        <authorList>
            <person name="King R."/>
        </authorList>
    </citation>
    <scope>NUCLEOTIDE SEQUENCE</scope>
</reference>
<keyword evidence="5" id="KW-0732">Signal</keyword>
<evidence type="ECO:0000256" key="3">
    <source>
        <dbReference type="ARBA" id="ARBA00022737"/>
    </source>
</evidence>
<evidence type="ECO:0000256" key="2">
    <source>
        <dbReference type="ARBA" id="ARBA00022614"/>
    </source>
</evidence>
<evidence type="ECO:0000313" key="7">
    <source>
        <dbReference type="Proteomes" id="UP001153620"/>
    </source>
</evidence>
<feature type="signal peptide" evidence="5">
    <location>
        <begin position="1"/>
        <end position="22"/>
    </location>
</feature>
<gene>
    <name evidence="6" type="ORF">CHIRRI_LOCUS13778</name>
</gene>
<comment type="similarity">
    <text evidence="1">Belongs to the G-protein coupled receptor 2 family. Adhesion G-protein coupled receptor (ADGR) subfamily.</text>
</comment>
<dbReference type="EMBL" id="OU895880">
    <property type="protein sequence ID" value="CAG9810968.1"/>
    <property type="molecule type" value="Genomic_DNA"/>
</dbReference>